<dbReference type="GO" id="GO:0005886">
    <property type="term" value="C:plasma membrane"/>
    <property type="evidence" value="ECO:0007669"/>
    <property type="project" value="TreeGrafter"/>
</dbReference>
<feature type="compositionally biased region" description="Gly residues" evidence="1">
    <location>
        <begin position="137"/>
        <end position="147"/>
    </location>
</feature>
<dbReference type="InterPro" id="IPR007844">
    <property type="entry name" value="AsmA"/>
</dbReference>
<proteinExistence type="predicted"/>
<dbReference type="GO" id="GO:0090313">
    <property type="term" value="P:regulation of protein targeting to membrane"/>
    <property type="evidence" value="ECO:0007669"/>
    <property type="project" value="TreeGrafter"/>
</dbReference>
<dbReference type="EMBL" id="JAAQPH010000007">
    <property type="protein sequence ID" value="NIA69170.1"/>
    <property type="molecule type" value="Genomic_DNA"/>
</dbReference>
<dbReference type="Proteomes" id="UP000761264">
    <property type="component" value="Unassembled WGS sequence"/>
</dbReference>
<gene>
    <name evidence="3" type="ORF">HBA54_11275</name>
</gene>
<protein>
    <submittedName>
        <fullName evidence="3">AsmA family protein</fullName>
    </submittedName>
</protein>
<feature type="region of interest" description="Disordered" evidence="1">
    <location>
        <begin position="129"/>
        <end position="150"/>
    </location>
</feature>
<evidence type="ECO:0000313" key="3">
    <source>
        <dbReference type="EMBL" id="NIA69170.1"/>
    </source>
</evidence>
<evidence type="ECO:0000256" key="1">
    <source>
        <dbReference type="SAM" id="MobiDB-lite"/>
    </source>
</evidence>
<evidence type="ECO:0000313" key="4">
    <source>
        <dbReference type="Proteomes" id="UP000761264"/>
    </source>
</evidence>
<keyword evidence="4" id="KW-1185">Reference proteome</keyword>
<accession>A0A967EXE7</accession>
<dbReference type="AlphaFoldDB" id="A0A967EXE7"/>
<dbReference type="PANTHER" id="PTHR30441:SF4">
    <property type="entry name" value="PROTEIN ASMA"/>
    <property type="match status" value="1"/>
</dbReference>
<dbReference type="PANTHER" id="PTHR30441">
    <property type="entry name" value="DUF748 DOMAIN-CONTAINING PROTEIN"/>
    <property type="match status" value="1"/>
</dbReference>
<comment type="caution">
    <text evidence="3">The sequence shown here is derived from an EMBL/GenBank/DDBJ whole genome shotgun (WGS) entry which is preliminary data.</text>
</comment>
<reference evidence="3" key="1">
    <citation type="submission" date="2020-03" db="EMBL/GenBank/DDBJ databases">
        <title>Genome of Pelagibius litoralis DSM 21314T.</title>
        <authorList>
            <person name="Wang G."/>
        </authorList>
    </citation>
    <scope>NUCLEOTIDE SEQUENCE</scope>
    <source>
        <strain evidence="3">DSM 21314</strain>
    </source>
</reference>
<sequence length="673" mass="69334">MKKLFIGLGVIVVLLIAAVIIVPQLVPLESYKGEIQARAKEATGRDLRIDGPISLSLFPAIAISVEDVGFSNAPGATTPEMATIERLDVALQILPLISGEVVVDRFILERPVINLEVDAEGKANWDIQTGSAAPAADGGGSAAGSGDSGSAVSEISLGEVRLVDGTLSYIDRKGGQEETVSEINMELSLPSLSEPFAAEGSAVWKGETIALTVDAESPQNLMSGEASNLAMKVEAAPVTFSFDGAARNADDLGLQGQLALAIPSIRNLAAWTGNPLDFPGEGLGPFNLEGVLEMMGAKVALTDAKLSIDEIAADGLFSVDARGAKPMIKAELNVDQLNLNPYLPPESEDGTPSAGGSDGAAGSGGDAGQGGWSDEPIDVSALGALDADLAFNAGGIQFKEVKIGKSSLAVLLQDSKLTADLAEMQLYDGAGKGKIVVDGASGKPVVAADFDLANFQAGPFLSDLADFDRILGTTETQLSVTAAGGSQKELVSSLKGNGAVVFKDGAVKGINLAAMMRNISAAAIEQSFSDAEQTDFAELSGTFQIDKGIVSNKDLSLVAPLVRMTGEGTIPLPPKTIDYQVKPKLVSSLEGQGGQSDLSGIAVPIKVTGPWNDISYKPDLEGALKDQIKDPGALLEKVPEGGAKDLLDKLAPKSEGEGGSTSPLDLKKGLFGN</sequence>
<organism evidence="3 4">
    <name type="scientific">Pelagibius litoralis</name>
    <dbReference type="NCBI Taxonomy" id="374515"/>
    <lineage>
        <taxon>Bacteria</taxon>
        <taxon>Pseudomonadati</taxon>
        <taxon>Pseudomonadota</taxon>
        <taxon>Alphaproteobacteria</taxon>
        <taxon>Rhodospirillales</taxon>
        <taxon>Rhodovibrionaceae</taxon>
        <taxon>Pelagibius</taxon>
    </lineage>
</organism>
<feature type="compositionally biased region" description="Gly residues" evidence="1">
    <location>
        <begin position="356"/>
        <end position="371"/>
    </location>
</feature>
<feature type="domain" description="AsmA" evidence="2">
    <location>
        <begin position="1"/>
        <end position="207"/>
    </location>
</feature>
<dbReference type="InterPro" id="IPR052894">
    <property type="entry name" value="AsmA-related"/>
</dbReference>
<evidence type="ECO:0000259" key="2">
    <source>
        <dbReference type="Pfam" id="PF05170"/>
    </source>
</evidence>
<feature type="region of interest" description="Disordered" evidence="1">
    <location>
        <begin position="650"/>
        <end position="673"/>
    </location>
</feature>
<feature type="domain" description="AsmA" evidence="2">
    <location>
        <begin position="262"/>
        <end position="555"/>
    </location>
</feature>
<feature type="region of interest" description="Disordered" evidence="1">
    <location>
        <begin position="339"/>
        <end position="373"/>
    </location>
</feature>
<dbReference type="RefSeq" id="WP_167224473.1">
    <property type="nucleotide sequence ID" value="NZ_JAAQPH010000007.1"/>
</dbReference>
<dbReference type="Pfam" id="PF05170">
    <property type="entry name" value="AsmA"/>
    <property type="match status" value="2"/>
</dbReference>
<name>A0A967EXE7_9PROT</name>